<evidence type="ECO:0000313" key="2">
    <source>
        <dbReference type="EMBL" id="EGV16114.1"/>
    </source>
</evidence>
<dbReference type="STRING" id="768671.ThimaDRAFT_4608"/>
<reference evidence="2 3" key="1">
    <citation type="submission" date="2011-06" db="EMBL/GenBank/DDBJ databases">
        <title>The draft genome of Thiocapsa marina 5811.</title>
        <authorList>
            <consortium name="US DOE Joint Genome Institute (JGI-PGF)"/>
            <person name="Lucas S."/>
            <person name="Han J."/>
            <person name="Cheng J.-F."/>
            <person name="Goodwin L."/>
            <person name="Pitluck S."/>
            <person name="Peters L."/>
            <person name="Land M.L."/>
            <person name="Hauser L."/>
            <person name="Vogl K."/>
            <person name="Liu Z."/>
            <person name="Imhoff J."/>
            <person name="Thiel V."/>
            <person name="Frigaard N.-U."/>
            <person name="Bryant D."/>
            <person name="Woyke T.J."/>
        </authorList>
    </citation>
    <scope>NUCLEOTIDE SEQUENCE [LARGE SCALE GENOMIC DNA]</scope>
    <source>
        <strain evidence="2 3">5811</strain>
    </source>
</reference>
<protein>
    <recommendedName>
        <fullName evidence="1">DUF2272 domain-containing protein</fullName>
    </recommendedName>
</protein>
<dbReference type="Proteomes" id="UP000005459">
    <property type="component" value="Unassembled WGS sequence"/>
</dbReference>
<dbReference type="eggNOG" id="COG4322">
    <property type="taxonomic scope" value="Bacteria"/>
</dbReference>
<accession>F9UI55</accession>
<dbReference type="Pfam" id="PF10030">
    <property type="entry name" value="DUF2272"/>
    <property type="match status" value="1"/>
</dbReference>
<dbReference type="OrthoDB" id="8836344at2"/>
<organism evidence="2 3">
    <name type="scientific">Thiocapsa marina 5811</name>
    <dbReference type="NCBI Taxonomy" id="768671"/>
    <lineage>
        <taxon>Bacteria</taxon>
        <taxon>Pseudomonadati</taxon>
        <taxon>Pseudomonadota</taxon>
        <taxon>Gammaproteobacteria</taxon>
        <taxon>Chromatiales</taxon>
        <taxon>Chromatiaceae</taxon>
        <taxon>Thiocapsa</taxon>
    </lineage>
</organism>
<proteinExistence type="predicted"/>
<name>F9UI55_9GAMM</name>
<dbReference type="RefSeq" id="WP_007195479.1">
    <property type="nucleotide sequence ID" value="NZ_AFWV01000022.1"/>
</dbReference>
<evidence type="ECO:0000313" key="3">
    <source>
        <dbReference type="Proteomes" id="UP000005459"/>
    </source>
</evidence>
<keyword evidence="3" id="KW-1185">Reference proteome</keyword>
<dbReference type="EMBL" id="AFWV01000022">
    <property type="protein sequence ID" value="EGV16114.1"/>
    <property type="molecule type" value="Genomic_DNA"/>
</dbReference>
<dbReference type="PATRIC" id="fig|768671.3.peg.4851"/>
<sequence>MPSSCPSVPCRPEQALLGIASVAVCLALVACGAPGPRPGEAPGTWAGRPIGRAPSPNPGLKQAMIQRATREWEQFDRQVVVFKGNEESIPHVGAWEDDYTHVSRVNLYWRAVNKPTLDGLDCRQPWSAAFISWVMQSAGVPTSQFRPASAHWVYLSSMVEEASYPGRYFVPRRIQDYSPEPGDLVCAGRGRTPLRPVDGYTSAWMLQGAETHCDLVVGRNGQTLDVIGGNVRNSVSKSVLELDDRGRLKPVTRRPWFLVMENRL</sequence>
<evidence type="ECO:0000259" key="1">
    <source>
        <dbReference type="Pfam" id="PF10030"/>
    </source>
</evidence>
<dbReference type="AlphaFoldDB" id="F9UI55"/>
<dbReference type="InterPro" id="IPR019262">
    <property type="entry name" value="DUF2272"/>
</dbReference>
<feature type="domain" description="DUF2272" evidence="1">
    <location>
        <begin position="122"/>
        <end position="260"/>
    </location>
</feature>
<gene>
    <name evidence="2" type="ORF">ThimaDRAFT_4608</name>
</gene>